<reference evidence="10 11" key="1">
    <citation type="journal article" date="2023" name="Insect Mol. Biol.">
        <title>Genome sequencing provides insights into the evolution of gene families encoding plant cell wall-degrading enzymes in longhorned beetles.</title>
        <authorList>
            <person name="Shin N.R."/>
            <person name="Okamura Y."/>
            <person name="Kirsch R."/>
            <person name="Pauchet Y."/>
        </authorList>
    </citation>
    <scope>NUCLEOTIDE SEQUENCE [LARGE SCALE GENOMIC DNA]</scope>
    <source>
        <strain evidence="10">EAD_L_NR</strain>
    </source>
</reference>
<evidence type="ECO:0000256" key="2">
    <source>
        <dbReference type="ARBA" id="ARBA00022705"/>
    </source>
</evidence>
<feature type="compositionally biased region" description="Basic and acidic residues" evidence="7">
    <location>
        <begin position="359"/>
        <end position="382"/>
    </location>
</feature>
<evidence type="ECO:0000256" key="6">
    <source>
        <dbReference type="ARBA" id="ARBA00023242"/>
    </source>
</evidence>
<keyword evidence="11" id="KW-1185">Reference proteome</keyword>
<dbReference type="InterPro" id="IPR021644">
    <property type="entry name" value="CAF-1_p150_acidic"/>
</dbReference>
<protein>
    <recommendedName>
        <fullName evidence="12">Chromatin assembly factor 1 subunit A</fullName>
    </recommendedName>
</protein>
<feature type="compositionally biased region" description="Basic and acidic residues" evidence="7">
    <location>
        <begin position="89"/>
        <end position="105"/>
    </location>
</feature>
<evidence type="ECO:0008006" key="12">
    <source>
        <dbReference type="Google" id="ProtNLM"/>
    </source>
</evidence>
<dbReference type="GO" id="GO:0006281">
    <property type="term" value="P:DNA repair"/>
    <property type="evidence" value="ECO:0007669"/>
    <property type="project" value="UniProtKB-KW"/>
</dbReference>
<evidence type="ECO:0000259" key="8">
    <source>
        <dbReference type="Pfam" id="PF11600"/>
    </source>
</evidence>
<comment type="subcellular location">
    <subcellularLocation>
        <location evidence="1">Nucleus</location>
    </subcellularLocation>
</comment>
<dbReference type="Pfam" id="PF11600">
    <property type="entry name" value="CAF1A_acidic"/>
    <property type="match status" value="1"/>
</dbReference>
<keyword evidence="6" id="KW-0539">Nucleus</keyword>
<evidence type="ECO:0000256" key="3">
    <source>
        <dbReference type="ARBA" id="ARBA00022763"/>
    </source>
</evidence>
<evidence type="ECO:0000313" key="10">
    <source>
        <dbReference type="EMBL" id="KAJ8921796.1"/>
    </source>
</evidence>
<feature type="region of interest" description="Disordered" evidence="7">
    <location>
        <begin position="54"/>
        <end position="321"/>
    </location>
</feature>
<evidence type="ECO:0000313" key="11">
    <source>
        <dbReference type="Proteomes" id="UP001159042"/>
    </source>
</evidence>
<dbReference type="GO" id="GO:0006334">
    <property type="term" value="P:nucleosome assembly"/>
    <property type="evidence" value="ECO:0007669"/>
    <property type="project" value="TreeGrafter"/>
</dbReference>
<accession>A0AAV8W588</accession>
<feature type="region of interest" description="Disordered" evidence="7">
    <location>
        <begin position="334"/>
        <end position="383"/>
    </location>
</feature>
<evidence type="ECO:0000256" key="7">
    <source>
        <dbReference type="SAM" id="MobiDB-lite"/>
    </source>
</evidence>
<feature type="compositionally biased region" description="Polar residues" evidence="7">
    <location>
        <begin position="54"/>
        <end position="71"/>
    </location>
</feature>
<keyword evidence="3" id="KW-0227">DNA damage</keyword>
<evidence type="ECO:0000256" key="5">
    <source>
        <dbReference type="ARBA" id="ARBA00023204"/>
    </source>
</evidence>
<feature type="compositionally biased region" description="Basic and acidic residues" evidence="7">
    <location>
        <begin position="203"/>
        <end position="321"/>
    </location>
</feature>
<sequence>MATSGMSYAVHYELSHNSDSVLQDFSRMRIEAHREQPVLYVAMATWIPKCNMYHQNNSPPESQDIKNSPDVTKQDISKPTSPINPLEVTKNDEHTSDLPTNEDKMVTNVAKSPPNPQKVDSKEDTLVDTDKTENDKKAESEVTNNDTSEIEKMEVSEVDNSEITNLSDSIDEISPEKPHSSIPRRSDLTVTPKKFLSPKQLQKKLESEKKRQQRQKEKEEKEKQRQEERERIKLEKLKKKEEKQKEHEQKLKEKEMKEEQKKREKEQKEEQKRKEREEKEQKKKEREEKEEQRRKERELEKLKKQQELEEKHKEKQKEVELKQKTAAAFVNFFVPRKSDGLQEDKKAKTPQSSSVFKPFEVKSDMKLPPDRRKPLSETERNSLEQCIENQDEFASYLKDLKTGKRRGKCAKTWPFVEADDDDVAIVDDGGNLGETISEDKTTLQRFRAKFLKFHENRRPAYYGTWRKKSSLVTPRKPFSTDEDVFNYEEDSDDDWEEEEQGESLNGSDDEADKENDEKDDYEVDNDFFVPHGHLSDDEIDDELSARLSPESLKQKLKLLKDEFDHDMQSKTHKLKPRSIGCIWYNKDGSNVEEAIHRYLQPFAMITNGQIQIKRRSEILTSDSGRKGKVLKDLNPEQIPLFLKVVHGNSNKKSVVIEEFMTYMANNGLSLDVSKATLLRNLKVLATWRKCASGPLKNKFCWLVNEDVMQKYNVKLASLNEAASSSNVESDITK</sequence>
<name>A0AAV8W588_9CUCU</name>
<feature type="compositionally biased region" description="Basic and acidic residues" evidence="7">
    <location>
        <begin position="174"/>
        <end position="187"/>
    </location>
</feature>
<dbReference type="GO" id="GO:0033186">
    <property type="term" value="C:CAF-1 complex"/>
    <property type="evidence" value="ECO:0007669"/>
    <property type="project" value="TreeGrafter"/>
</dbReference>
<dbReference type="Proteomes" id="UP001159042">
    <property type="component" value="Unassembled WGS sequence"/>
</dbReference>
<feature type="domain" description="Chromatin assembly factor 1 subunit A dimerization" evidence="9">
    <location>
        <begin position="449"/>
        <end position="520"/>
    </location>
</feature>
<proteinExistence type="predicted"/>
<evidence type="ECO:0000259" key="9">
    <source>
        <dbReference type="Pfam" id="PF12253"/>
    </source>
</evidence>
<organism evidence="10 11">
    <name type="scientific">Exocentrus adspersus</name>
    <dbReference type="NCBI Taxonomy" id="1586481"/>
    <lineage>
        <taxon>Eukaryota</taxon>
        <taxon>Metazoa</taxon>
        <taxon>Ecdysozoa</taxon>
        <taxon>Arthropoda</taxon>
        <taxon>Hexapoda</taxon>
        <taxon>Insecta</taxon>
        <taxon>Pterygota</taxon>
        <taxon>Neoptera</taxon>
        <taxon>Endopterygota</taxon>
        <taxon>Coleoptera</taxon>
        <taxon>Polyphaga</taxon>
        <taxon>Cucujiformia</taxon>
        <taxon>Chrysomeloidea</taxon>
        <taxon>Cerambycidae</taxon>
        <taxon>Lamiinae</taxon>
        <taxon>Acanthocinini</taxon>
        <taxon>Exocentrus</taxon>
    </lineage>
</organism>
<dbReference type="InterPro" id="IPR022043">
    <property type="entry name" value="CAF1A_DD"/>
</dbReference>
<keyword evidence="5" id="KW-0234">DNA repair</keyword>
<evidence type="ECO:0000256" key="1">
    <source>
        <dbReference type="ARBA" id="ARBA00004123"/>
    </source>
</evidence>
<keyword evidence="4" id="KW-0143">Chaperone</keyword>
<feature type="domain" description="Chromatin assembly factor 1 p150 subunit acidic region" evidence="8">
    <location>
        <begin position="245"/>
        <end position="366"/>
    </location>
</feature>
<comment type="caution">
    <text evidence="10">The sequence shown here is derived from an EMBL/GenBank/DDBJ whole genome shotgun (WGS) entry which is preliminary data.</text>
</comment>
<feature type="compositionally biased region" description="Basic and acidic residues" evidence="7">
    <location>
        <begin position="336"/>
        <end position="347"/>
    </location>
</feature>
<dbReference type="GO" id="GO:0005634">
    <property type="term" value="C:nucleus"/>
    <property type="evidence" value="ECO:0007669"/>
    <property type="project" value="UniProtKB-SubCell"/>
</dbReference>
<feature type="region of interest" description="Disordered" evidence="7">
    <location>
        <begin position="479"/>
        <end position="518"/>
    </location>
</feature>
<dbReference type="Pfam" id="PF12253">
    <property type="entry name" value="CAF1A_dimeriz"/>
    <property type="match status" value="1"/>
</dbReference>
<keyword evidence="2" id="KW-0235">DNA replication</keyword>
<dbReference type="AlphaFoldDB" id="A0AAV8W588"/>
<dbReference type="GO" id="GO:0006260">
    <property type="term" value="P:DNA replication"/>
    <property type="evidence" value="ECO:0007669"/>
    <property type="project" value="UniProtKB-KW"/>
</dbReference>
<feature type="compositionally biased region" description="Basic and acidic residues" evidence="7">
    <location>
        <begin position="119"/>
        <end position="140"/>
    </location>
</feature>
<dbReference type="PANTHER" id="PTHR15272:SF0">
    <property type="entry name" value="CHROMATIN ASSEMBLY FACTOR 1 SUBUNIT A"/>
    <property type="match status" value="1"/>
</dbReference>
<gene>
    <name evidence="10" type="ORF">NQ315_008425</name>
</gene>
<evidence type="ECO:0000256" key="4">
    <source>
        <dbReference type="ARBA" id="ARBA00023186"/>
    </source>
</evidence>
<feature type="compositionally biased region" description="Acidic residues" evidence="7">
    <location>
        <begin position="480"/>
        <end position="518"/>
    </location>
</feature>
<dbReference type="EMBL" id="JANEYG010000008">
    <property type="protein sequence ID" value="KAJ8921796.1"/>
    <property type="molecule type" value="Genomic_DNA"/>
</dbReference>
<dbReference type="PANTHER" id="PTHR15272">
    <property type="entry name" value="CHROMATIN ASSEMBLY FACTOR 1 SUBUNIT A CAF-1 SUBUNIT A"/>
    <property type="match status" value="1"/>
</dbReference>